<keyword evidence="2" id="KW-1185">Reference proteome</keyword>
<evidence type="ECO:0000313" key="2">
    <source>
        <dbReference type="Proteomes" id="UP000276133"/>
    </source>
</evidence>
<dbReference type="EMBL" id="REGN01005963">
    <property type="protein sequence ID" value="RNA11413.1"/>
    <property type="molecule type" value="Genomic_DNA"/>
</dbReference>
<protein>
    <submittedName>
        <fullName evidence="1">Uncharacterized protein</fullName>
    </submittedName>
</protein>
<reference evidence="1 2" key="1">
    <citation type="journal article" date="2018" name="Sci. Rep.">
        <title>Genomic signatures of local adaptation to the degree of environmental predictability in rotifers.</title>
        <authorList>
            <person name="Franch-Gras L."/>
            <person name="Hahn C."/>
            <person name="Garcia-Roger E.M."/>
            <person name="Carmona M.J."/>
            <person name="Serra M."/>
            <person name="Gomez A."/>
        </authorList>
    </citation>
    <scope>NUCLEOTIDE SEQUENCE [LARGE SCALE GENOMIC DNA]</scope>
    <source>
        <strain evidence="1">HYR1</strain>
    </source>
</reference>
<sequence length="64" mass="7821">MVIISKSLKDYEIIKILLQKINHEIFQAAFIRLLYHCFDVFYSDRLKDFNQSEVIIIQYRRKIV</sequence>
<gene>
    <name evidence="1" type="ORF">BpHYR1_029934</name>
</gene>
<dbReference type="AlphaFoldDB" id="A0A3M7QJH6"/>
<comment type="caution">
    <text evidence="1">The sequence shown here is derived from an EMBL/GenBank/DDBJ whole genome shotgun (WGS) entry which is preliminary data.</text>
</comment>
<dbReference type="Proteomes" id="UP000276133">
    <property type="component" value="Unassembled WGS sequence"/>
</dbReference>
<evidence type="ECO:0000313" key="1">
    <source>
        <dbReference type="EMBL" id="RNA11413.1"/>
    </source>
</evidence>
<accession>A0A3M7QJH6</accession>
<proteinExistence type="predicted"/>
<organism evidence="1 2">
    <name type="scientific">Brachionus plicatilis</name>
    <name type="common">Marine rotifer</name>
    <name type="synonym">Brachionus muelleri</name>
    <dbReference type="NCBI Taxonomy" id="10195"/>
    <lineage>
        <taxon>Eukaryota</taxon>
        <taxon>Metazoa</taxon>
        <taxon>Spiralia</taxon>
        <taxon>Gnathifera</taxon>
        <taxon>Rotifera</taxon>
        <taxon>Eurotatoria</taxon>
        <taxon>Monogononta</taxon>
        <taxon>Pseudotrocha</taxon>
        <taxon>Ploima</taxon>
        <taxon>Brachionidae</taxon>
        <taxon>Brachionus</taxon>
    </lineage>
</organism>
<name>A0A3M7QJH6_BRAPC</name>